<dbReference type="AlphaFoldDB" id="A0A0B1P8L4"/>
<protein>
    <submittedName>
        <fullName evidence="1">Uncharacterized protein</fullName>
    </submittedName>
</protein>
<reference evidence="1 2" key="1">
    <citation type="journal article" date="2014" name="BMC Genomics">
        <title>Adaptive genomic structural variation in the grape powdery mildew pathogen, Erysiphe necator.</title>
        <authorList>
            <person name="Jones L."/>
            <person name="Riaz S."/>
            <person name="Morales-Cruz A."/>
            <person name="Amrine K.C."/>
            <person name="McGuire B."/>
            <person name="Gubler W.D."/>
            <person name="Walker M.A."/>
            <person name="Cantu D."/>
        </authorList>
    </citation>
    <scope>NUCLEOTIDE SEQUENCE [LARGE SCALE GENOMIC DNA]</scope>
    <source>
        <strain evidence="2">c</strain>
    </source>
</reference>
<keyword evidence="2" id="KW-1185">Reference proteome</keyword>
<accession>A0A0B1P8L4</accession>
<organism evidence="1 2">
    <name type="scientific">Uncinula necator</name>
    <name type="common">Grape powdery mildew</name>
    <dbReference type="NCBI Taxonomy" id="52586"/>
    <lineage>
        <taxon>Eukaryota</taxon>
        <taxon>Fungi</taxon>
        <taxon>Dikarya</taxon>
        <taxon>Ascomycota</taxon>
        <taxon>Pezizomycotina</taxon>
        <taxon>Leotiomycetes</taxon>
        <taxon>Erysiphales</taxon>
        <taxon>Erysiphaceae</taxon>
        <taxon>Erysiphe</taxon>
    </lineage>
</organism>
<proteinExistence type="predicted"/>
<evidence type="ECO:0000313" key="1">
    <source>
        <dbReference type="EMBL" id="KHJ33680.1"/>
    </source>
</evidence>
<comment type="caution">
    <text evidence="1">The sequence shown here is derived from an EMBL/GenBank/DDBJ whole genome shotgun (WGS) entry which is preliminary data.</text>
</comment>
<evidence type="ECO:0000313" key="2">
    <source>
        <dbReference type="Proteomes" id="UP000030854"/>
    </source>
</evidence>
<gene>
    <name evidence="1" type="ORF">EV44_g3701</name>
</gene>
<name>A0A0B1P8L4_UNCNE</name>
<dbReference type="HOGENOM" id="CLU_2335193_0_0_1"/>
<dbReference type="Proteomes" id="UP000030854">
    <property type="component" value="Unassembled WGS sequence"/>
</dbReference>
<sequence length="98" mass="10947">MEYSLKTSFSLPEMTEHKMAKNKKDKTVVKSEGGADLTDAVKSRLELMNPYLQNIEKDHQDCLVQCAVKELTLAHAAHAAHAAQIAQRIIMPSPSEQR</sequence>
<dbReference type="EMBL" id="JNVN01001292">
    <property type="protein sequence ID" value="KHJ33680.1"/>
    <property type="molecule type" value="Genomic_DNA"/>
</dbReference>